<feature type="transmembrane region" description="Helical" evidence="1">
    <location>
        <begin position="32"/>
        <end position="51"/>
    </location>
</feature>
<proteinExistence type="predicted"/>
<keyword evidence="1" id="KW-0472">Membrane</keyword>
<keyword evidence="1" id="KW-1133">Transmembrane helix</keyword>
<feature type="transmembrane region" description="Helical" evidence="1">
    <location>
        <begin position="71"/>
        <end position="95"/>
    </location>
</feature>
<dbReference type="AlphaFoldDB" id="A0A0B9GAI9"/>
<name>A0A0B9GAI9_9GAMM</name>
<dbReference type="RefSeq" id="WP_039466698.1">
    <property type="nucleotide sequence ID" value="NZ_JWLZ01000188.1"/>
</dbReference>
<keyword evidence="1" id="KW-0812">Transmembrane</keyword>
<comment type="caution">
    <text evidence="2">The sequence shown here is derived from an EMBL/GenBank/DDBJ whole genome shotgun (WGS) entry which is preliminary data.</text>
</comment>
<dbReference type="EMBL" id="JWLZ01000188">
    <property type="protein sequence ID" value="KHT61915.1"/>
    <property type="molecule type" value="Genomic_DNA"/>
</dbReference>
<evidence type="ECO:0000313" key="3">
    <source>
        <dbReference type="Proteomes" id="UP000031278"/>
    </source>
</evidence>
<gene>
    <name evidence="2" type="ORF">RJ45_20515</name>
</gene>
<evidence type="ECO:0000313" key="2">
    <source>
        <dbReference type="EMBL" id="KHT61915.1"/>
    </source>
</evidence>
<sequence length="103" mass="11602">MESLVVLLAAILWTAGRYCVNTAAEWQAKPWYVKGLAVTFALFPALLFFHWERLVTSAAYLSKNQIIACEISMHLFLIVMAIQSLMGIVFIVSSYQAKKSQND</sequence>
<reference evidence="2 3" key="1">
    <citation type="submission" date="2014-12" db="EMBL/GenBank/DDBJ databases">
        <title>Genome sequencing of Photobacterium gaetbulicola AD005a.</title>
        <authorList>
            <person name="Adrian T.G.S."/>
            <person name="Chan K.G."/>
        </authorList>
    </citation>
    <scope>NUCLEOTIDE SEQUENCE [LARGE SCALE GENOMIC DNA]</scope>
    <source>
        <strain evidence="2 3">AD005a</strain>
    </source>
</reference>
<accession>A0A0B9GAI9</accession>
<dbReference type="Proteomes" id="UP000031278">
    <property type="component" value="Unassembled WGS sequence"/>
</dbReference>
<protein>
    <submittedName>
        <fullName evidence="2">Uncharacterized protein</fullName>
    </submittedName>
</protein>
<organism evidence="2 3">
    <name type="scientific">Photobacterium gaetbulicola</name>
    <dbReference type="NCBI Taxonomy" id="1295392"/>
    <lineage>
        <taxon>Bacteria</taxon>
        <taxon>Pseudomonadati</taxon>
        <taxon>Pseudomonadota</taxon>
        <taxon>Gammaproteobacteria</taxon>
        <taxon>Vibrionales</taxon>
        <taxon>Vibrionaceae</taxon>
        <taxon>Photobacterium</taxon>
    </lineage>
</organism>
<evidence type="ECO:0000256" key="1">
    <source>
        <dbReference type="SAM" id="Phobius"/>
    </source>
</evidence>